<dbReference type="Gene3D" id="3.40.30.10">
    <property type="entry name" value="Glutaredoxin"/>
    <property type="match status" value="1"/>
</dbReference>
<evidence type="ECO:0000259" key="12">
    <source>
        <dbReference type="PROSITE" id="PS51352"/>
    </source>
</evidence>
<protein>
    <recommendedName>
        <fullName evidence="2">thioredoxin-dependent peroxiredoxin</fullName>
        <ecNumber evidence="2">1.11.1.24</ecNumber>
    </recommendedName>
    <alternativeName>
        <fullName evidence="8">Thioredoxin peroxidase</fullName>
    </alternativeName>
    <alternativeName>
        <fullName evidence="10">Thioredoxin-dependent peroxiredoxin Bcp</fullName>
    </alternativeName>
</protein>
<dbReference type="GO" id="GO:0045454">
    <property type="term" value="P:cell redox homeostasis"/>
    <property type="evidence" value="ECO:0007669"/>
    <property type="project" value="TreeGrafter"/>
</dbReference>
<dbReference type="CDD" id="cd02970">
    <property type="entry name" value="PRX_like2"/>
    <property type="match status" value="1"/>
</dbReference>
<evidence type="ECO:0000313" key="14">
    <source>
        <dbReference type="Proteomes" id="UP000196655"/>
    </source>
</evidence>
<dbReference type="InterPro" id="IPR013766">
    <property type="entry name" value="Thioredoxin_domain"/>
</dbReference>
<dbReference type="AlphaFoldDB" id="A0A211ZV82"/>
<dbReference type="Proteomes" id="UP000196655">
    <property type="component" value="Unassembled WGS sequence"/>
</dbReference>
<evidence type="ECO:0000256" key="8">
    <source>
        <dbReference type="ARBA" id="ARBA00032824"/>
    </source>
</evidence>
<dbReference type="PROSITE" id="PS51352">
    <property type="entry name" value="THIOREDOXIN_2"/>
    <property type="match status" value="1"/>
</dbReference>
<keyword evidence="5" id="KW-0560">Oxidoreductase</keyword>
<dbReference type="EC" id="1.11.1.24" evidence="2"/>
<evidence type="ECO:0000256" key="6">
    <source>
        <dbReference type="ARBA" id="ARBA00023157"/>
    </source>
</evidence>
<reference evidence="14" key="1">
    <citation type="submission" date="2017-05" db="EMBL/GenBank/DDBJ databases">
        <authorList>
            <person name="Macchi M."/>
            <person name="Festa S."/>
            <person name="Coppotelli B.M."/>
            <person name="Morelli I.S."/>
        </authorList>
    </citation>
    <scope>NUCLEOTIDE SEQUENCE [LARGE SCALE GENOMIC DNA]</scope>
    <source>
        <strain evidence="14">I</strain>
    </source>
</reference>
<keyword evidence="7" id="KW-0676">Redox-active center</keyword>
<keyword evidence="4" id="KW-0049">Antioxidant</keyword>
<comment type="function">
    <text evidence="1">Thiol-specific peroxidase that catalyzes the reduction of hydrogen peroxide and organic hydroperoxides to water and alcohols, respectively. Plays a role in cell protection against oxidative stress by detoxifying peroxides and as sensor of hydrogen peroxide-mediated signaling events.</text>
</comment>
<sequence length="227" mass="24508">MTRGPTLRAQLAALHAHRVATWDPAALQVNIDQRAALVERAKHAAFVQAGDTVADFQVPEVDGATLSLGTLLASGPLVLVFFRFAGCPACNIALPYYRDQLAPGLRELGATLLALSPQVPERLVEIKRRHQLDFLVASDPDNALGRRFGILYSYDEPSRRAALAQGRPIGEVTGTGTWELPMPTAIVIDPRRVVRFADVSPDWLARTEAEDILAAVRALARSSGVAA</sequence>
<comment type="caution">
    <text evidence="13">The sequence shown here is derived from an EMBL/GenBank/DDBJ whole genome shotgun (WGS) entry which is preliminary data.</text>
</comment>
<dbReference type="SUPFAM" id="SSF52833">
    <property type="entry name" value="Thioredoxin-like"/>
    <property type="match status" value="1"/>
</dbReference>
<gene>
    <name evidence="13" type="ORF">BWR60_01190</name>
</gene>
<organism evidence="13 14">
    <name type="scientific">Inquilinus limosus</name>
    <dbReference type="NCBI Taxonomy" id="171674"/>
    <lineage>
        <taxon>Bacteria</taxon>
        <taxon>Pseudomonadati</taxon>
        <taxon>Pseudomonadota</taxon>
        <taxon>Alphaproteobacteria</taxon>
        <taxon>Rhodospirillales</taxon>
        <taxon>Rhodospirillaceae</taxon>
        <taxon>Inquilinus</taxon>
    </lineage>
</organism>
<dbReference type="InterPro" id="IPR000866">
    <property type="entry name" value="AhpC/TSA"/>
</dbReference>
<dbReference type="OrthoDB" id="9809746at2"/>
<evidence type="ECO:0000256" key="3">
    <source>
        <dbReference type="ARBA" id="ARBA00022559"/>
    </source>
</evidence>
<dbReference type="InterPro" id="IPR050924">
    <property type="entry name" value="Peroxiredoxin_BCP/PrxQ"/>
</dbReference>
<comment type="similarity">
    <text evidence="9">Belongs to the peroxiredoxin family. BCP/PrxQ subfamily.</text>
</comment>
<dbReference type="RefSeq" id="WP_088149165.1">
    <property type="nucleotide sequence ID" value="NZ_NHON01000001.1"/>
</dbReference>
<name>A0A211ZV82_9PROT</name>
<dbReference type="PANTHER" id="PTHR42801">
    <property type="entry name" value="THIOREDOXIN-DEPENDENT PEROXIDE REDUCTASE"/>
    <property type="match status" value="1"/>
</dbReference>
<keyword evidence="6" id="KW-1015">Disulfide bond</keyword>
<evidence type="ECO:0000256" key="9">
    <source>
        <dbReference type="ARBA" id="ARBA00038489"/>
    </source>
</evidence>
<evidence type="ECO:0000256" key="2">
    <source>
        <dbReference type="ARBA" id="ARBA00013017"/>
    </source>
</evidence>
<proteinExistence type="inferred from homology"/>
<keyword evidence="3" id="KW-0575">Peroxidase</keyword>
<dbReference type="GO" id="GO:0008379">
    <property type="term" value="F:thioredoxin peroxidase activity"/>
    <property type="evidence" value="ECO:0007669"/>
    <property type="project" value="TreeGrafter"/>
</dbReference>
<feature type="domain" description="Thioredoxin" evidence="12">
    <location>
        <begin position="47"/>
        <end position="221"/>
    </location>
</feature>
<evidence type="ECO:0000256" key="7">
    <source>
        <dbReference type="ARBA" id="ARBA00023284"/>
    </source>
</evidence>
<evidence type="ECO:0000313" key="13">
    <source>
        <dbReference type="EMBL" id="OWJ69175.1"/>
    </source>
</evidence>
<dbReference type="PANTHER" id="PTHR42801:SF7">
    <property type="entry name" value="SLL1159 PROTEIN"/>
    <property type="match status" value="1"/>
</dbReference>
<evidence type="ECO:0000256" key="10">
    <source>
        <dbReference type="ARBA" id="ARBA00042639"/>
    </source>
</evidence>
<dbReference type="Pfam" id="PF00578">
    <property type="entry name" value="AhpC-TSA"/>
    <property type="match status" value="1"/>
</dbReference>
<dbReference type="GO" id="GO:0034599">
    <property type="term" value="P:cellular response to oxidative stress"/>
    <property type="evidence" value="ECO:0007669"/>
    <property type="project" value="TreeGrafter"/>
</dbReference>
<evidence type="ECO:0000256" key="11">
    <source>
        <dbReference type="ARBA" id="ARBA00049091"/>
    </source>
</evidence>
<dbReference type="InterPro" id="IPR036249">
    <property type="entry name" value="Thioredoxin-like_sf"/>
</dbReference>
<evidence type="ECO:0000256" key="5">
    <source>
        <dbReference type="ARBA" id="ARBA00023002"/>
    </source>
</evidence>
<keyword evidence="14" id="KW-1185">Reference proteome</keyword>
<evidence type="ECO:0000256" key="4">
    <source>
        <dbReference type="ARBA" id="ARBA00022862"/>
    </source>
</evidence>
<evidence type="ECO:0000256" key="1">
    <source>
        <dbReference type="ARBA" id="ARBA00003330"/>
    </source>
</evidence>
<accession>A0A211ZV82</accession>
<dbReference type="EMBL" id="NHON01000001">
    <property type="protein sequence ID" value="OWJ69175.1"/>
    <property type="molecule type" value="Genomic_DNA"/>
</dbReference>
<comment type="catalytic activity">
    <reaction evidence="11">
        <text>a hydroperoxide + [thioredoxin]-dithiol = an alcohol + [thioredoxin]-disulfide + H2O</text>
        <dbReference type="Rhea" id="RHEA:62620"/>
        <dbReference type="Rhea" id="RHEA-COMP:10698"/>
        <dbReference type="Rhea" id="RHEA-COMP:10700"/>
        <dbReference type="ChEBI" id="CHEBI:15377"/>
        <dbReference type="ChEBI" id="CHEBI:29950"/>
        <dbReference type="ChEBI" id="CHEBI:30879"/>
        <dbReference type="ChEBI" id="CHEBI:35924"/>
        <dbReference type="ChEBI" id="CHEBI:50058"/>
        <dbReference type="EC" id="1.11.1.24"/>
    </reaction>
</comment>
<dbReference type="GO" id="GO:0005737">
    <property type="term" value="C:cytoplasm"/>
    <property type="evidence" value="ECO:0007669"/>
    <property type="project" value="TreeGrafter"/>
</dbReference>